<proteinExistence type="inferred from homology"/>
<dbReference type="Proteomes" id="UP000035352">
    <property type="component" value="Chromosome"/>
</dbReference>
<evidence type="ECO:0000313" key="4">
    <source>
        <dbReference type="EMBL" id="AKJ31529.1"/>
    </source>
</evidence>
<dbReference type="GO" id="GO:0006777">
    <property type="term" value="P:Mo-molybdopterin cofactor biosynthetic process"/>
    <property type="evidence" value="ECO:0007669"/>
    <property type="project" value="UniProtKB-UniRule"/>
</dbReference>
<sequence>MKPDDMPETPDALCTVPVVRSQRGDRCAASDTVLAEVPVALSFNGVAHAVMMATPTDLEAFALGFALSEGVIETPAQCYGIDVQAHPRGVDVQLQVATRAFERLKHQRRTMEGRSGCGVCGVESLAALDLDPTPVPAERRLDGLQAEQVLQAFAQLAERQPLNAATGACHAAGWSLPDGSLVDVLEDVGRHNALDKLIGRLAHGPALQRPGFVIVSSRASYELVRKCARLGLPALAAISAPTSLAVDLATRCGLRLFGFCRDEGAVEYTGTAAALR</sequence>
<dbReference type="GO" id="GO:0005737">
    <property type="term" value="C:cytoplasm"/>
    <property type="evidence" value="ECO:0007669"/>
    <property type="project" value="UniProtKB-SubCell"/>
</dbReference>
<organism evidence="4 5">
    <name type="scientific">Caldimonas brevitalea</name>
    <dbReference type="NCBI Taxonomy" id="413882"/>
    <lineage>
        <taxon>Bacteria</taxon>
        <taxon>Pseudomonadati</taxon>
        <taxon>Pseudomonadota</taxon>
        <taxon>Betaproteobacteria</taxon>
        <taxon>Burkholderiales</taxon>
        <taxon>Sphaerotilaceae</taxon>
        <taxon>Caldimonas</taxon>
    </lineage>
</organism>
<evidence type="ECO:0000256" key="2">
    <source>
        <dbReference type="ARBA" id="ARBA00023150"/>
    </source>
</evidence>
<evidence type="ECO:0000256" key="1">
    <source>
        <dbReference type="ARBA" id="ARBA00022490"/>
    </source>
</evidence>
<protein>
    <recommendedName>
        <fullName evidence="3">Sulfur carrier protein FdhD</fullName>
    </recommendedName>
</protein>
<accession>A0A0G3BQ27</accession>
<keyword evidence="5" id="KW-1185">Reference proteome</keyword>
<reference evidence="4 5" key="1">
    <citation type="submission" date="2015-05" db="EMBL/GenBank/DDBJ databases">
        <authorList>
            <person name="Tang B."/>
            <person name="Yu Y."/>
        </authorList>
    </citation>
    <scope>NUCLEOTIDE SEQUENCE [LARGE SCALE GENOMIC DNA]</scope>
    <source>
        <strain evidence="4 5">DSM 7029</strain>
    </source>
</reference>
<comment type="subcellular location">
    <subcellularLocation>
        <location evidence="3">Cytoplasm</location>
    </subcellularLocation>
</comment>
<keyword evidence="2 3" id="KW-0501">Molybdenum cofactor biosynthesis</keyword>
<dbReference type="AlphaFoldDB" id="A0A0G3BQ27"/>
<dbReference type="HAMAP" id="MF_00187">
    <property type="entry name" value="FdhD"/>
    <property type="match status" value="1"/>
</dbReference>
<comment type="caution">
    <text evidence="3">Lacks conserved residue(s) required for the propagation of feature annotation.</text>
</comment>
<comment type="similarity">
    <text evidence="3">Belongs to the FdhD family.</text>
</comment>
<evidence type="ECO:0000313" key="5">
    <source>
        <dbReference type="Proteomes" id="UP000035352"/>
    </source>
</evidence>
<name>A0A0G3BQ27_9BURK</name>
<comment type="function">
    <text evidence="3">Required for formate dehydrogenase (FDH) activity. Acts as a sulfur carrier protein that transfers sulfur from IscS to the molybdenum cofactor prior to its insertion into FDH.</text>
</comment>
<dbReference type="EMBL" id="CP011371">
    <property type="protein sequence ID" value="AKJ31529.1"/>
    <property type="molecule type" value="Genomic_DNA"/>
</dbReference>
<dbReference type="InterPro" id="IPR003786">
    <property type="entry name" value="FdhD"/>
</dbReference>
<dbReference type="KEGG" id="pbh:AAW51_4838"/>
<dbReference type="Pfam" id="PF02634">
    <property type="entry name" value="FdhD-NarQ"/>
    <property type="match status" value="1"/>
</dbReference>
<dbReference type="PANTHER" id="PTHR30592:SF1">
    <property type="entry name" value="SULFUR CARRIER PROTEIN FDHD"/>
    <property type="match status" value="1"/>
</dbReference>
<dbReference type="GO" id="GO:0097163">
    <property type="term" value="F:sulfur carrier activity"/>
    <property type="evidence" value="ECO:0007669"/>
    <property type="project" value="UniProtKB-UniRule"/>
</dbReference>
<gene>
    <name evidence="3 4" type="primary">fdhD</name>
    <name evidence="4" type="ORF">AAW51_4838</name>
</gene>
<dbReference type="InterPro" id="IPR016193">
    <property type="entry name" value="Cytidine_deaminase-like"/>
</dbReference>
<evidence type="ECO:0000256" key="3">
    <source>
        <dbReference type="HAMAP-Rule" id="MF_00187"/>
    </source>
</evidence>
<dbReference type="PANTHER" id="PTHR30592">
    <property type="entry name" value="FORMATE DEHYDROGENASE"/>
    <property type="match status" value="1"/>
</dbReference>
<dbReference type="PIRSF" id="PIRSF015626">
    <property type="entry name" value="FdhD"/>
    <property type="match status" value="1"/>
</dbReference>
<dbReference type="NCBIfam" id="TIGR00129">
    <property type="entry name" value="fdhD_narQ"/>
    <property type="match status" value="1"/>
</dbReference>
<keyword evidence="1 3" id="KW-0963">Cytoplasm</keyword>
<dbReference type="STRING" id="413882.AAW51_4838"/>
<feature type="active site" description="Cysteine persulfide intermediate" evidence="3">
    <location>
        <position position="117"/>
    </location>
</feature>
<dbReference type="Gene3D" id="3.40.140.10">
    <property type="entry name" value="Cytidine Deaminase, domain 2"/>
    <property type="match status" value="1"/>
</dbReference>
<dbReference type="GO" id="GO:0016783">
    <property type="term" value="F:sulfurtransferase activity"/>
    <property type="evidence" value="ECO:0007669"/>
    <property type="project" value="InterPro"/>
</dbReference>
<dbReference type="RefSeq" id="WP_047196658.1">
    <property type="nucleotide sequence ID" value="NZ_CP011371.1"/>
</dbReference>
<dbReference type="Gene3D" id="3.10.20.10">
    <property type="match status" value="1"/>
</dbReference>
<dbReference type="PATRIC" id="fig|413882.6.peg.5046"/>
<dbReference type="SUPFAM" id="SSF53927">
    <property type="entry name" value="Cytidine deaminase-like"/>
    <property type="match status" value="1"/>
</dbReference>